<evidence type="ECO:0000256" key="3">
    <source>
        <dbReference type="ARBA" id="ARBA00023274"/>
    </source>
</evidence>
<dbReference type="InterPro" id="IPR028364">
    <property type="entry name" value="Ribosomal_uL1/biogenesis"/>
</dbReference>
<name>A0A183SI23_SCHSO</name>
<dbReference type="InterPro" id="IPR023674">
    <property type="entry name" value="Ribosomal_uL1-like"/>
</dbReference>
<accession>A0A183SI23</accession>
<keyword evidence="6" id="KW-1185">Reference proteome</keyword>
<evidence type="ECO:0000313" key="7">
    <source>
        <dbReference type="WBParaSite" id="SSLN_0000399701-mRNA-1"/>
    </source>
</evidence>
<comment type="similarity">
    <text evidence="1">Belongs to the universal ribosomal protein uL1 family.</text>
</comment>
<dbReference type="EMBL" id="UYSU01032675">
    <property type="protein sequence ID" value="VDL90256.1"/>
    <property type="molecule type" value="Genomic_DNA"/>
</dbReference>
<evidence type="ECO:0000256" key="2">
    <source>
        <dbReference type="ARBA" id="ARBA00022980"/>
    </source>
</evidence>
<dbReference type="SUPFAM" id="SSF56808">
    <property type="entry name" value="Ribosomal protein L1"/>
    <property type="match status" value="1"/>
</dbReference>
<evidence type="ECO:0000313" key="6">
    <source>
        <dbReference type="Proteomes" id="UP000275846"/>
    </source>
</evidence>
<sequence>MLRLSHRSLESATHLAMCTVSSALRRTLRVRPYLCAFALPSSTLHMSALLQKDNTRRLPVASSRATGPSVKATSRRESVAQVRAEASRARWEAERQHAERVRGLQPTCSVYFQSNFEQKQWPLADILVMLRETAVPEIYDCQDNPLTARMSENVFDQASPPKARLQGNTGGKHRQTHVLYLGRVEDILHHNFSTAISALLTCRTKTVCLHFLKMQISVNMRTKRATKFLSKYEFSTRLPHPLTFLPKRRIIALCKEPEQIEACLNAGAMAAGGTDIVTRIETGGFHWDEYDDVVAHPDFLEPLHRLRKVLRNRIPTVKNGRIGENVATLVGEQQESIILTSSIIEGVPEVTQLMVTLGQLSWDIEKLNANLMAYLQALEENKSSRTNGEVVERIEVECLPCDETLLLDPAPILEAIRSRITAEKTTQLPPNDDELEEVTAVV</sequence>
<dbReference type="Pfam" id="PF00687">
    <property type="entry name" value="Ribosomal_L1"/>
    <property type="match status" value="1"/>
</dbReference>
<reference evidence="5 6" key="2">
    <citation type="submission" date="2018-11" db="EMBL/GenBank/DDBJ databases">
        <authorList>
            <consortium name="Pathogen Informatics"/>
        </authorList>
    </citation>
    <scope>NUCLEOTIDE SEQUENCE [LARGE SCALE GENOMIC DNA]</scope>
    <source>
        <strain evidence="5 6">NST_G2</strain>
    </source>
</reference>
<dbReference type="STRING" id="70667.A0A183SI23"/>
<dbReference type="GO" id="GO:0005840">
    <property type="term" value="C:ribosome"/>
    <property type="evidence" value="ECO:0007669"/>
    <property type="project" value="UniProtKB-KW"/>
</dbReference>
<organism evidence="7">
    <name type="scientific">Schistocephalus solidus</name>
    <name type="common">Tapeworm</name>
    <dbReference type="NCBI Taxonomy" id="70667"/>
    <lineage>
        <taxon>Eukaryota</taxon>
        <taxon>Metazoa</taxon>
        <taxon>Spiralia</taxon>
        <taxon>Lophotrochozoa</taxon>
        <taxon>Platyhelminthes</taxon>
        <taxon>Cestoda</taxon>
        <taxon>Eucestoda</taxon>
        <taxon>Diphyllobothriidea</taxon>
        <taxon>Diphyllobothriidae</taxon>
        <taxon>Schistocephalus</taxon>
    </lineage>
</organism>
<dbReference type="PANTHER" id="PTHR36427">
    <property type="entry name" value="54S RIBOSOMAL PROTEIN L1, MITOCHONDRIAL"/>
    <property type="match status" value="1"/>
</dbReference>
<protein>
    <submittedName>
        <fullName evidence="7">Ribosomal protein L1</fullName>
    </submittedName>
</protein>
<feature type="region of interest" description="Disordered" evidence="4">
    <location>
        <begin position="58"/>
        <end position="77"/>
    </location>
</feature>
<dbReference type="PANTHER" id="PTHR36427:SF3">
    <property type="entry name" value="LARGE RIBOSOMAL SUBUNIT PROTEIN UL1M"/>
    <property type="match status" value="1"/>
</dbReference>
<proteinExistence type="inferred from homology"/>
<dbReference type="Gene3D" id="3.40.50.790">
    <property type="match status" value="1"/>
</dbReference>
<evidence type="ECO:0000256" key="1">
    <source>
        <dbReference type="ARBA" id="ARBA00010531"/>
    </source>
</evidence>
<dbReference type="AlphaFoldDB" id="A0A183SI23"/>
<dbReference type="InterPro" id="IPR016095">
    <property type="entry name" value="Ribosomal_uL1_3-a/b-sand"/>
</dbReference>
<reference evidence="7" key="1">
    <citation type="submission" date="2016-06" db="UniProtKB">
        <authorList>
            <consortium name="WormBaseParasite"/>
        </authorList>
    </citation>
    <scope>IDENTIFICATION</scope>
</reference>
<evidence type="ECO:0000313" key="5">
    <source>
        <dbReference type="EMBL" id="VDL90256.1"/>
    </source>
</evidence>
<evidence type="ECO:0000256" key="4">
    <source>
        <dbReference type="SAM" id="MobiDB-lite"/>
    </source>
</evidence>
<dbReference type="GO" id="GO:1990904">
    <property type="term" value="C:ribonucleoprotein complex"/>
    <property type="evidence" value="ECO:0007669"/>
    <property type="project" value="UniProtKB-KW"/>
</dbReference>
<keyword evidence="3" id="KW-0687">Ribonucleoprotein</keyword>
<dbReference type="OrthoDB" id="1747252at2759"/>
<dbReference type="Gene3D" id="3.30.190.20">
    <property type="match status" value="1"/>
</dbReference>
<gene>
    <name evidence="5" type="ORF">SSLN_LOCUS3871</name>
</gene>
<dbReference type="WBParaSite" id="SSLN_0000399701-mRNA-1">
    <property type="protein sequence ID" value="SSLN_0000399701-mRNA-1"/>
    <property type="gene ID" value="SSLN_0000399701"/>
</dbReference>
<keyword evidence="2" id="KW-0689">Ribosomal protein</keyword>
<dbReference type="Proteomes" id="UP000275846">
    <property type="component" value="Unassembled WGS sequence"/>
</dbReference>